<gene>
    <name evidence="6" type="ORF">CEPIT_LOCUS30031</name>
    <name evidence="5" type="ORF">CEPIT_LOCUS317</name>
</gene>
<dbReference type="InterPro" id="IPR000010">
    <property type="entry name" value="Cystatin_dom"/>
</dbReference>
<keyword evidence="2" id="KW-0789">Thiol protease inhibitor</keyword>
<feature type="compositionally biased region" description="Acidic residues" evidence="3">
    <location>
        <begin position="124"/>
        <end position="144"/>
    </location>
</feature>
<accession>A0AAV0F2B9</accession>
<comment type="caution">
    <text evidence="6">The sequence shown here is derived from an EMBL/GenBank/DDBJ whole genome shotgun (WGS) entry which is preliminary data.</text>
</comment>
<protein>
    <recommendedName>
        <fullName evidence="4">Cystatin domain-containing protein</fullName>
    </recommendedName>
</protein>
<dbReference type="InterPro" id="IPR046350">
    <property type="entry name" value="Cystatin_sf"/>
</dbReference>
<organism evidence="6 7">
    <name type="scientific">Cuscuta epithymum</name>
    <dbReference type="NCBI Taxonomy" id="186058"/>
    <lineage>
        <taxon>Eukaryota</taxon>
        <taxon>Viridiplantae</taxon>
        <taxon>Streptophyta</taxon>
        <taxon>Embryophyta</taxon>
        <taxon>Tracheophyta</taxon>
        <taxon>Spermatophyta</taxon>
        <taxon>Magnoliopsida</taxon>
        <taxon>eudicotyledons</taxon>
        <taxon>Gunneridae</taxon>
        <taxon>Pentapetalae</taxon>
        <taxon>asterids</taxon>
        <taxon>lamiids</taxon>
        <taxon>Solanales</taxon>
        <taxon>Convolvulaceae</taxon>
        <taxon>Cuscuteae</taxon>
        <taxon>Cuscuta</taxon>
        <taxon>Cuscuta subgen. Cuscuta</taxon>
    </lineage>
</organism>
<evidence type="ECO:0000259" key="4">
    <source>
        <dbReference type="Pfam" id="PF00031"/>
    </source>
</evidence>
<evidence type="ECO:0000313" key="5">
    <source>
        <dbReference type="EMBL" id="CAH9052026.1"/>
    </source>
</evidence>
<feature type="region of interest" description="Disordered" evidence="3">
    <location>
        <begin position="1"/>
        <end position="81"/>
    </location>
</feature>
<dbReference type="NCBIfam" id="TIGR01638">
    <property type="entry name" value="Atha_cystat_rel"/>
    <property type="match status" value="1"/>
</dbReference>
<dbReference type="PANTHER" id="PTHR31260">
    <property type="entry name" value="CYSTATIN/MONELLIN SUPERFAMILY PROTEIN"/>
    <property type="match status" value="1"/>
</dbReference>
<sequence length="233" mass="26102">MWSSSTMLNTDFIGGEKTLNFPNFDPSSGEGKTADDSTHSTASSEEIPPVSLETLGSEDDAKSFNSDDYAGSKSDYESEEAWRETKEYNRRLIESEGFDVLPVPACIHSGGVQPLYSEETLEAYVEEDSDEDSHEDSEEDSEDDDKYRSHYSFVKEYTSMAIDQYNADNNAKLELVRIKKVNYGPCCGFNYYITILAKDTISGEVKTLQAEAYHSAFKSERSLTFVRLAPGQQ</sequence>
<dbReference type="EMBL" id="CAMAPF010000956">
    <property type="protein sequence ID" value="CAH9129670.1"/>
    <property type="molecule type" value="Genomic_DNA"/>
</dbReference>
<feature type="region of interest" description="Disordered" evidence="3">
    <location>
        <begin position="124"/>
        <end position="148"/>
    </location>
</feature>
<keyword evidence="7" id="KW-1185">Reference proteome</keyword>
<evidence type="ECO:0000256" key="3">
    <source>
        <dbReference type="SAM" id="MobiDB-lite"/>
    </source>
</evidence>
<evidence type="ECO:0000256" key="2">
    <source>
        <dbReference type="ARBA" id="ARBA00022704"/>
    </source>
</evidence>
<dbReference type="GO" id="GO:0004869">
    <property type="term" value="F:cysteine-type endopeptidase inhibitor activity"/>
    <property type="evidence" value="ECO:0007669"/>
    <property type="project" value="UniProtKB-KW"/>
</dbReference>
<dbReference type="EMBL" id="CAMAPF010000004">
    <property type="protein sequence ID" value="CAH9052026.1"/>
    <property type="molecule type" value="Genomic_DNA"/>
</dbReference>
<evidence type="ECO:0000256" key="1">
    <source>
        <dbReference type="ARBA" id="ARBA00022690"/>
    </source>
</evidence>
<evidence type="ECO:0000313" key="7">
    <source>
        <dbReference type="Proteomes" id="UP001152523"/>
    </source>
</evidence>
<dbReference type="Proteomes" id="UP001152523">
    <property type="component" value="Unassembled WGS sequence"/>
</dbReference>
<dbReference type="Pfam" id="PF00031">
    <property type="entry name" value="Cystatin"/>
    <property type="match status" value="1"/>
</dbReference>
<dbReference type="Gene3D" id="3.10.450.10">
    <property type="match status" value="1"/>
</dbReference>
<evidence type="ECO:0000313" key="6">
    <source>
        <dbReference type="EMBL" id="CAH9129670.1"/>
    </source>
</evidence>
<dbReference type="InterPro" id="IPR006462">
    <property type="entry name" value="MS5"/>
</dbReference>
<keyword evidence="1" id="KW-0646">Protease inhibitor</keyword>
<dbReference type="InterPro" id="IPR006525">
    <property type="entry name" value="Cystatin-related_pln"/>
</dbReference>
<dbReference type="PANTHER" id="PTHR31260:SF28">
    <property type="entry name" value="CYSTATIN DOMAIN PROTEIN"/>
    <property type="match status" value="1"/>
</dbReference>
<name>A0AAV0F2B9_9ASTE</name>
<dbReference type="SUPFAM" id="SSF54403">
    <property type="entry name" value="Cystatin/monellin"/>
    <property type="match status" value="1"/>
</dbReference>
<feature type="domain" description="Cystatin" evidence="4">
    <location>
        <begin position="154"/>
        <end position="214"/>
    </location>
</feature>
<reference evidence="6" key="1">
    <citation type="submission" date="2022-07" db="EMBL/GenBank/DDBJ databases">
        <authorList>
            <person name="Macas J."/>
            <person name="Novak P."/>
            <person name="Neumann P."/>
        </authorList>
    </citation>
    <scope>NUCLEOTIDE SEQUENCE</scope>
</reference>
<dbReference type="AlphaFoldDB" id="A0AAV0F2B9"/>
<proteinExistence type="predicted"/>